<name>A0AA45C8A9_9BACT</name>
<feature type="transmembrane region" description="Helical" evidence="1">
    <location>
        <begin position="21"/>
        <end position="51"/>
    </location>
</feature>
<keyword evidence="1" id="KW-0812">Transmembrane</keyword>
<evidence type="ECO:0000256" key="1">
    <source>
        <dbReference type="SAM" id="Phobius"/>
    </source>
</evidence>
<keyword evidence="3" id="KW-1185">Reference proteome</keyword>
<organism evidence="2 3">
    <name type="scientific">Oceanotoga teriensis</name>
    <dbReference type="NCBI Taxonomy" id="515440"/>
    <lineage>
        <taxon>Bacteria</taxon>
        <taxon>Thermotogati</taxon>
        <taxon>Thermotogota</taxon>
        <taxon>Thermotogae</taxon>
        <taxon>Petrotogales</taxon>
        <taxon>Petrotogaceae</taxon>
        <taxon>Oceanotoga</taxon>
    </lineage>
</organism>
<keyword evidence="1" id="KW-0472">Membrane</keyword>
<dbReference type="AlphaFoldDB" id="A0AA45C8A9"/>
<dbReference type="Proteomes" id="UP000245921">
    <property type="component" value="Unassembled WGS sequence"/>
</dbReference>
<comment type="caution">
    <text evidence="2">The sequence shown here is derived from an EMBL/GenBank/DDBJ whole genome shotgun (WGS) entry which is preliminary data.</text>
</comment>
<dbReference type="RefSeq" id="WP_109604099.1">
    <property type="nucleotide sequence ID" value="NZ_JAMHJO010000007.1"/>
</dbReference>
<accession>A0AA45C8A9</accession>
<keyword evidence="1" id="KW-1133">Transmembrane helix</keyword>
<reference evidence="2 3" key="1">
    <citation type="submission" date="2018-05" db="EMBL/GenBank/DDBJ databases">
        <title>Genomic Encyclopedia of Type Strains, Phase IV (KMG-IV): sequencing the most valuable type-strain genomes for metagenomic binning, comparative biology and taxonomic classification.</title>
        <authorList>
            <person name="Goeker M."/>
        </authorList>
    </citation>
    <scope>NUCLEOTIDE SEQUENCE [LARGE SCALE GENOMIC DNA]</scope>
    <source>
        <strain evidence="2 3">DSM 24906</strain>
    </source>
</reference>
<sequence length="111" mass="12831">MSDSISEKSAKKKQKKLIYRISLWIVGIACLLIFSLVVDIPAIIFLASLVALLSREWILAMAITFIRGTAIFGIMDDIQMLWITVFLLYVFIWGIYTFFFNTDKFIKPKRS</sequence>
<evidence type="ECO:0000313" key="3">
    <source>
        <dbReference type="Proteomes" id="UP000245921"/>
    </source>
</evidence>
<protein>
    <submittedName>
        <fullName evidence="2">Uncharacterized protein</fullName>
    </submittedName>
</protein>
<gene>
    <name evidence="2" type="ORF">C7380_103168</name>
</gene>
<proteinExistence type="predicted"/>
<feature type="transmembrane region" description="Helical" evidence="1">
    <location>
        <begin position="81"/>
        <end position="100"/>
    </location>
</feature>
<dbReference type="EMBL" id="QGGI01000003">
    <property type="protein sequence ID" value="PWJ95987.1"/>
    <property type="molecule type" value="Genomic_DNA"/>
</dbReference>
<evidence type="ECO:0000313" key="2">
    <source>
        <dbReference type="EMBL" id="PWJ95987.1"/>
    </source>
</evidence>